<reference evidence="3" key="1">
    <citation type="journal article" date="2022" name="Int. J. Mol. Sci.">
        <title>Draft Genome of Tanacetum Coccineum: Genomic Comparison of Closely Related Tanacetum-Family Plants.</title>
        <authorList>
            <person name="Yamashiro T."/>
            <person name="Shiraishi A."/>
            <person name="Nakayama K."/>
            <person name="Satake H."/>
        </authorList>
    </citation>
    <scope>NUCLEOTIDE SEQUENCE</scope>
</reference>
<dbReference type="EMBL" id="BQNB010020996">
    <property type="protein sequence ID" value="GJU01778.1"/>
    <property type="molecule type" value="Genomic_DNA"/>
</dbReference>
<proteinExistence type="predicted"/>
<evidence type="ECO:0000256" key="1">
    <source>
        <dbReference type="SAM" id="Coils"/>
    </source>
</evidence>
<feature type="coiled-coil region" evidence="1">
    <location>
        <begin position="241"/>
        <end position="275"/>
    </location>
</feature>
<comment type="caution">
    <text evidence="3">The sequence shown here is derived from an EMBL/GenBank/DDBJ whole genome shotgun (WGS) entry which is preliminary data.</text>
</comment>
<name>A0ABQ5INK8_9ASTR</name>
<keyword evidence="1" id="KW-0175">Coiled coil</keyword>
<keyword evidence="4" id="KW-1185">Reference proteome</keyword>
<dbReference type="Proteomes" id="UP001151760">
    <property type="component" value="Unassembled WGS sequence"/>
</dbReference>
<evidence type="ECO:0000313" key="4">
    <source>
        <dbReference type="Proteomes" id="UP001151760"/>
    </source>
</evidence>
<evidence type="ECO:0000256" key="2">
    <source>
        <dbReference type="SAM" id="MobiDB-lite"/>
    </source>
</evidence>
<feature type="compositionally biased region" description="Polar residues" evidence="2">
    <location>
        <begin position="107"/>
        <end position="117"/>
    </location>
</feature>
<sequence>MLNVAHRGPHPHHVGVQEPDTGKYQPLYPENKSPTENHIFQRRTSAPTEPSGHDESSSLYAELSLTESDTKSDKEVPPVVKSGAPYKGQAGPNPGIQDEGQARPNPGNDTVSQTLSTPRVHAGPNLEHTLTYPNIQENLMLAVDDLVIPGEPASSTGTLSSLKHLAKEFSFGDQFFNDKPSDANNEKATADTEAESMVSVTIHQDTSVIPLMTSPMINLVSVPDSPTPQQVSSDSILLNHLGELEQHIADLLDANQALEERLGKHRSRLYRLENQDIPNQVSKAVDEIVTDVVD</sequence>
<gene>
    <name evidence="3" type="ORF">Tco_1112116</name>
</gene>
<protein>
    <submittedName>
        <fullName evidence="3">Uncharacterized protein</fullName>
    </submittedName>
</protein>
<feature type="compositionally biased region" description="Polar residues" evidence="2">
    <location>
        <begin position="32"/>
        <end position="48"/>
    </location>
</feature>
<organism evidence="3 4">
    <name type="scientific">Tanacetum coccineum</name>
    <dbReference type="NCBI Taxonomy" id="301880"/>
    <lineage>
        <taxon>Eukaryota</taxon>
        <taxon>Viridiplantae</taxon>
        <taxon>Streptophyta</taxon>
        <taxon>Embryophyta</taxon>
        <taxon>Tracheophyta</taxon>
        <taxon>Spermatophyta</taxon>
        <taxon>Magnoliopsida</taxon>
        <taxon>eudicotyledons</taxon>
        <taxon>Gunneridae</taxon>
        <taxon>Pentapetalae</taxon>
        <taxon>asterids</taxon>
        <taxon>campanulids</taxon>
        <taxon>Asterales</taxon>
        <taxon>Asteraceae</taxon>
        <taxon>Asteroideae</taxon>
        <taxon>Anthemideae</taxon>
        <taxon>Anthemidinae</taxon>
        <taxon>Tanacetum</taxon>
    </lineage>
</organism>
<evidence type="ECO:0000313" key="3">
    <source>
        <dbReference type="EMBL" id="GJU01778.1"/>
    </source>
</evidence>
<reference evidence="3" key="2">
    <citation type="submission" date="2022-01" db="EMBL/GenBank/DDBJ databases">
        <authorList>
            <person name="Yamashiro T."/>
            <person name="Shiraishi A."/>
            <person name="Satake H."/>
            <person name="Nakayama K."/>
        </authorList>
    </citation>
    <scope>NUCLEOTIDE SEQUENCE</scope>
</reference>
<feature type="region of interest" description="Disordered" evidence="2">
    <location>
        <begin position="1"/>
        <end position="125"/>
    </location>
</feature>
<accession>A0ABQ5INK8</accession>